<accession>W2LXE6</accession>
<proteinExistence type="predicted"/>
<dbReference type="AlphaFoldDB" id="W2LXE6"/>
<sequence>MSTPHMDSVSFERLSLKRATFMETTPSQIL</sequence>
<reference evidence="1" key="1">
    <citation type="submission" date="2013-11" db="EMBL/GenBank/DDBJ databases">
        <title>The Genome Sequence of Phytophthora parasitica CHvinca01.</title>
        <authorList>
            <consortium name="The Broad Institute Genomics Platform"/>
            <person name="Russ C."/>
            <person name="Tyler B."/>
            <person name="Panabieres F."/>
            <person name="Shan W."/>
            <person name="Tripathy S."/>
            <person name="Grunwald N."/>
            <person name="Machado M."/>
            <person name="Johnson C.S."/>
            <person name="Arredondo F."/>
            <person name="Hong C."/>
            <person name="Coffey M."/>
            <person name="Young S.K."/>
            <person name="Zeng Q."/>
            <person name="Gargeya S."/>
            <person name="Fitzgerald M."/>
            <person name="Abouelleil A."/>
            <person name="Alvarado L."/>
            <person name="Chapman S.B."/>
            <person name="Gainer-Dewar J."/>
            <person name="Goldberg J."/>
            <person name="Griggs A."/>
            <person name="Gujja S."/>
            <person name="Hansen M."/>
            <person name="Howarth C."/>
            <person name="Imamovic A."/>
            <person name="Ireland A."/>
            <person name="Larimer J."/>
            <person name="McCowan C."/>
            <person name="Murphy C."/>
            <person name="Pearson M."/>
            <person name="Poon T.W."/>
            <person name="Priest M."/>
            <person name="Roberts A."/>
            <person name="Saif S."/>
            <person name="Shea T."/>
            <person name="Sykes S."/>
            <person name="Wortman J."/>
            <person name="Nusbaum C."/>
            <person name="Birren B."/>
        </authorList>
    </citation>
    <scope>NUCLEOTIDE SEQUENCE [LARGE SCALE GENOMIC DNA]</scope>
    <source>
        <strain evidence="1">CHvinca01</strain>
    </source>
</reference>
<name>W2LXE6_PHYNI</name>
<evidence type="ECO:0000313" key="1">
    <source>
        <dbReference type="EMBL" id="ETM02169.1"/>
    </source>
</evidence>
<organism evidence="1">
    <name type="scientific">Phytophthora nicotianae</name>
    <name type="common">Potato buckeye rot agent</name>
    <name type="synonym">Phytophthora parasitica</name>
    <dbReference type="NCBI Taxonomy" id="4792"/>
    <lineage>
        <taxon>Eukaryota</taxon>
        <taxon>Sar</taxon>
        <taxon>Stramenopiles</taxon>
        <taxon>Oomycota</taxon>
        <taxon>Peronosporomycetes</taxon>
        <taxon>Peronosporales</taxon>
        <taxon>Peronosporaceae</taxon>
        <taxon>Phytophthora</taxon>
    </lineage>
</organism>
<dbReference type="Proteomes" id="UP000054423">
    <property type="component" value="Unassembled WGS sequence"/>
</dbReference>
<protein>
    <submittedName>
        <fullName evidence="1">Uncharacterized protein</fullName>
    </submittedName>
</protein>
<gene>
    <name evidence="1" type="ORF">L917_01321</name>
</gene>
<dbReference type="EMBL" id="KI677474">
    <property type="protein sequence ID" value="ETM02169.1"/>
    <property type="molecule type" value="Genomic_DNA"/>
</dbReference>